<evidence type="ECO:0000313" key="4">
    <source>
        <dbReference type="EMBL" id="KAK6628452.1"/>
    </source>
</evidence>
<evidence type="ECO:0000256" key="1">
    <source>
        <dbReference type="ARBA" id="ARBA00023157"/>
    </source>
</evidence>
<dbReference type="GO" id="GO:0005886">
    <property type="term" value="C:plasma membrane"/>
    <property type="evidence" value="ECO:0007669"/>
    <property type="project" value="TreeGrafter"/>
</dbReference>
<feature type="domain" description="CUB" evidence="3">
    <location>
        <begin position="63"/>
        <end position="121"/>
    </location>
</feature>
<name>A0AAN8PM48_POLSC</name>
<dbReference type="SUPFAM" id="SSF49854">
    <property type="entry name" value="Spermadhesin, CUB domain"/>
    <property type="match status" value="1"/>
</dbReference>
<keyword evidence="1" id="KW-1015">Disulfide bond</keyword>
<protein>
    <recommendedName>
        <fullName evidence="3">CUB domain-containing protein</fullName>
    </recommendedName>
</protein>
<dbReference type="AlphaFoldDB" id="A0AAN8PM48"/>
<evidence type="ECO:0000256" key="2">
    <source>
        <dbReference type="PROSITE-ProRule" id="PRU00059"/>
    </source>
</evidence>
<feature type="non-terminal residue" evidence="4">
    <location>
        <position position="121"/>
    </location>
</feature>
<sequence length="121" mass="13643">MTFITFGNPLESSYTTNLIKSLISESLTQNAAPVARTLFAIFNFALLKSAFLISFFPLSLSGCECIIFSSTFAKEYGTFTSPDYPKSYQNNINCLLYTFIASRDEIVELTFQDFDIQKSHL</sequence>
<dbReference type="PANTHER" id="PTHR47537:SF2">
    <property type="entry name" value="CUBILIN"/>
    <property type="match status" value="1"/>
</dbReference>
<dbReference type="CDD" id="cd00041">
    <property type="entry name" value="CUB"/>
    <property type="match status" value="1"/>
</dbReference>
<gene>
    <name evidence="4" type="ORF">RUM43_002266</name>
</gene>
<dbReference type="Gene3D" id="2.60.120.290">
    <property type="entry name" value="Spermadhesin, CUB domain"/>
    <property type="match status" value="1"/>
</dbReference>
<dbReference type="PROSITE" id="PS01180">
    <property type="entry name" value="CUB"/>
    <property type="match status" value="1"/>
</dbReference>
<dbReference type="Pfam" id="PF00431">
    <property type="entry name" value="CUB"/>
    <property type="match status" value="1"/>
</dbReference>
<comment type="caution">
    <text evidence="2">Lacks conserved residue(s) required for the propagation of feature annotation.</text>
</comment>
<comment type="caution">
    <text evidence="4">The sequence shown here is derived from an EMBL/GenBank/DDBJ whole genome shotgun (WGS) entry which is preliminary data.</text>
</comment>
<reference evidence="4 5" key="1">
    <citation type="submission" date="2023-10" db="EMBL/GenBank/DDBJ databases">
        <title>Genomes of two closely related lineages of the louse Polyplax serrata with different host specificities.</title>
        <authorList>
            <person name="Martinu J."/>
            <person name="Tarabai H."/>
            <person name="Stefka J."/>
            <person name="Hypsa V."/>
        </authorList>
    </citation>
    <scope>NUCLEOTIDE SEQUENCE [LARGE SCALE GENOMIC DNA]</scope>
    <source>
        <strain evidence="4">HR10_N</strain>
    </source>
</reference>
<proteinExistence type="predicted"/>
<organism evidence="4 5">
    <name type="scientific">Polyplax serrata</name>
    <name type="common">Common mouse louse</name>
    <dbReference type="NCBI Taxonomy" id="468196"/>
    <lineage>
        <taxon>Eukaryota</taxon>
        <taxon>Metazoa</taxon>
        <taxon>Ecdysozoa</taxon>
        <taxon>Arthropoda</taxon>
        <taxon>Hexapoda</taxon>
        <taxon>Insecta</taxon>
        <taxon>Pterygota</taxon>
        <taxon>Neoptera</taxon>
        <taxon>Paraneoptera</taxon>
        <taxon>Psocodea</taxon>
        <taxon>Troctomorpha</taxon>
        <taxon>Phthiraptera</taxon>
        <taxon>Anoplura</taxon>
        <taxon>Polyplacidae</taxon>
        <taxon>Polyplax</taxon>
    </lineage>
</organism>
<dbReference type="InterPro" id="IPR035914">
    <property type="entry name" value="Sperma_CUB_dom_sf"/>
</dbReference>
<evidence type="ECO:0000313" key="5">
    <source>
        <dbReference type="Proteomes" id="UP001372834"/>
    </source>
</evidence>
<dbReference type="InterPro" id="IPR053207">
    <property type="entry name" value="Non-NMDA_GluR_Accessory"/>
</dbReference>
<accession>A0AAN8PM48</accession>
<dbReference type="PANTHER" id="PTHR47537">
    <property type="entry name" value="CUBILIN"/>
    <property type="match status" value="1"/>
</dbReference>
<evidence type="ECO:0000259" key="3">
    <source>
        <dbReference type="PROSITE" id="PS01180"/>
    </source>
</evidence>
<dbReference type="InterPro" id="IPR000859">
    <property type="entry name" value="CUB_dom"/>
</dbReference>
<dbReference type="EMBL" id="JAWJWE010000036">
    <property type="protein sequence ID" value="KAK6628452.1"/>
    <property type="molecule type" value="Genomic_DNA"/>
</dbReference>
<dbReference type="Proteomes" id="UP001372834">
    <property type="component" value="Unassembled WGS sequence"/>
</dbReference>